<protein>
    <submittedName>
        <fullName evidence="1">Putative poly(3-hydroxyalkanoate) synthase component</fullName>
    </submittedName>
</protein>
<keyword evidence="2" id="KW-1185">Reference proteome</keyword>
<gene>
    <name evidence="1" type="primary">phaE</name>
    <name evidence="1" type="ORF">NARC_110004</name>
</gene>
<proteinExistence type="predicted"/>
<dbReference type="Proteomes" id="UP000315289">
    <property type="component" value="Unassembled WGS sequence"/>
</dbReference>
<comment type="caution">
    <text evidence="1">The sequence shown here is derived from an EMBL/GenBank/DDBJ whole genome shotgun (WGS) entry which is preliminary data.</text>
</comment>
<dbReference type="EMBL" id="VOAH01000011">
    <property type="protein sequence ID" value="TVP39793.1"/>
    <property type="molecule type" value="Genomic_DNA"/>
</dbReference>
<evidence type="ECO:0000313" key="2">
    <source>
        <dbReference type="Proteomes" id="UP000315289"/>
    </source>
</evidence>
<evidence type="ECO:0000313" key="1">
    <source>
        <dbReference type="EMBL" id="TVP39793.1"/>
    </source>
</evidence>
<accession>A0A557ST61</accession>
<dbReference type="AlphaFoldDB" id="A0A557ST61"/>
<dbReference type="RefSeq" id="WP_144732562.1">
    <property type="nucleotide sequence ID" value="NZ_ML675587.1"/>
</dbReference>
<sequence length="193" mass="22626">MQFKEKGQKNEGDDSAKLPFVNEKFVDLFESFFNQLTELNKISTVGPFISLINDPQINVNNMREYGNVLINYQRFLNKYLTQMINSYFLALDKVSAGIEGKDPNETRKLIINSFEEVFSNMFESTDFSISYNNLINIFIDLNTSYQKFFDASVPSLNRQSLSKEEKDLLFKDLYEIKKITLEIKNKMKERKNE</sequence>
<dbReference type="OrthoDB" id="10670at2157"/>
<organism evidence="1 2">
    <name type="scientific">Candidatus Nitrosocosmicus arcticus</name>
    <dbReference type="NCBI Taxonomy" id="2035267"/>
    <lineage>
        <taxon>Archaea</taxon>
        <taxon>Nitrososphaerota</taxon>
        <taxon>Nitrososphaeria</taxon>
        <taxon>Nitrososphaerales</taxon>
        <taxon>Nitrososphaeraceae</taxon>
        <taxon>Candidatus Nitrosocosmicus</taxon>
    </lineage>
</organism>
<reference evidence="1 2" key="1">
    <citation type="journal article" date="2019" name="Front. Microbiol.">
        <title>Ammonia Oxidation by the Arctic Terrestrial Thaumarchaeote Candidatus Nitrosocosmicus arcticus Is Stimulated by Increasing Temperatures.</title>
        <authorList>
            <person name="Alves R.J.E."/>
            <person name="Kerou M."/>
            <person name="Zappe A."/>
            <person name="Bittner R."/>
            <person name="Abby S.S."/>
            <person name="Schmidt H.A."/>
            <person name="Pfeifer K."/>
            <person name="Schleper C."/>
        </authorList>
    </citation>
    <scope>NUCLEOTIDE SEQUENCE [LARGE SCALE GENOMIC DNA]</scope>
    <source>
        <strain evidence="1 2">Kfb</strain>
    </source>
</reference>
<name>A0A557ST61_9ARCH</name>